<dbReference type="Proteomes" id="UP000238365">
    <property type="component" value="Chromosome"/>
</dbReference>
<gene>
    <name evidence="1" type="ORF">C2E15_01100</name>
</gene>
<keyword evidence="2" id="KW-1185">Reference proteome</keyword>
<dbReference type="RefSeq" id="WP_104955771.1">
    <property type="nucleotide sequence ID" value="NZ_CP026377.1"/>
</dbReference>
<sequence length="270" mass="30859">MHQLSRPVFSLHYIGLNLKKGVTADHFEQFARERGSDIPAYPGWRWTLLKGLRGERQNQYLMLYEAQDAQAYARYIDEKGAQTEAAKAFWQQNRSALDRIAEWKTFATFGELPTIFSRYALLAENSHSSLPAGPNYQQIPGQPPTARVVGIHNLALQQDVAPETFERFIIDNVQRIDDYPGWKFHMLKGTGGNRLDQYAVMLIIESEASLNAFHPELDVSTERALQFVRDHQESERMYEEWRQLASFSGAPQLYTDYLAIAGSRPTAATE</sequence>
<proteinExistence type="predicted"/>
<reference evidence="1 2" key="1">
    <citation type="submission" date="2018-01" db="EMBL/GenBank/DDBJ databases">
        <title>Complete and assembled Genome of Pantoea gaviniae DSM22758T.</title>
        <authorList>
            <person name="Stevens M.J.A."/>
            <person name="Zurfluh K."/>
            <person name="Stephan R."/>
        </authorList>
    </citation>
    <scope>NUCLEOTIDE SEQUENCE [LARGE SCALE GENOMIC DNA]</scope>
    <source>
        <strain evidence="1 2">DSM 22758</strain>
    </source>
</reference>
<evidence type="ECO:0000313" key="1">
    <source>
        <dbReference type="EMBL" id="AUX91831.1"/>
    </source>
</evidence>
<dbReference type="EMBL" id="CP026377">
    <property type="protein sequence ID" value="AUX91831.1"/>
    <property type="molecule type" value="Genomic_DNA"/>
</dbReference>
<evidence type="ECO:0000313" key="2">
    <source>
        <dbReference type="Proteomes" id="UP000238365"/>
    </source>
</evidence>
<dbReference type="AlphaFoldDB" id="A0A1X1D024"/>
<evidence type="ECO:0008006" key="3">
    <source>
        <dbReference type="Google" id="ProtNLM"/>
    </source>
</evidence>
<dbReference type="OrthoDB" id="4035381at2"/>
<name>A0A1X1D024_9GAMM</name>
<organism evidence="1 2">
    <name type="scientific">Mixta gaviniae</name>
    <dbReference type="NCBI Taxonomy" id="665914"/>
    <lineage>
        <taxon>Bacteria</taxon>
        <taxon>Pseudomonadati</taxon>
        <taxon>Pseudomonadota</taxon>
        <taxon>Gammaproteobacteria</taxon>
        <taxon>Enterobacterales</taxon>
        <taxon>Erwiniaceae</taxon>
        <taxon>Mixta</taxon>
    </lineage>
</organism>
<accession>A0A1X1D024</accession>
<dbReference type="KEGG" id="pgz:C2E15_01100"/>
<protein>
    <recommendedName>
        <fullName evidence="3">NIPSNAP domain-containing protein</fullName>
    </recommendedName>
</protein>